<dbReference type="EMBL" id="KV003277">
    <property type="protein sequence ID" value="KZV36699.1"/>
    <property type="molecule type" value="Genomic_DNA"/>
</dbReference>
<feature type="compositionally biased region" description="Low complexity" evidence="1">
    <location>
        <begin position="650"/>
        <end position="668"/>
    </location>
</feature>
<gene>
    <name evidence="2" type="ORF">F511_06692</name>
</gene>
<sequence length="844" mass="93449">MDNAGMVAMFEAMVESGLKGFLSCSSAIFETALVEFFHNASVRDGMVVSTVLGKPVAISEELFASTFALPLKGLTDFHEVPQDFVPEARRAFSYEGKLISTSCKNRELVFEFRLLSDILAKSVTVKVGSFDAVTHERFLMMSAIFRGVKVNWGRLLFNIFKDMVTLGSRQAGYAVQICILLKNVPNLELGNSKVFPPLKVLAAKTVSRNIAINKQIAVEDVDDDSRVKKTPVKKAVSKKRPATASDIIEPISTVSAEQLHKPKRKAPKRKLKLPEVSDDEIVDKEADVENVVEKQSDEPSADVVVKEPAVETIAEKLGETSVDDVDSIIEQILADTAQFETDIGEPEVTDFEEPVNSKAYGITVGDTVCLVAAEGQQLQGTETEEEAVTTADDLLSIEEHLAQIPDNLLLPFVIATDITQIRYSQGIEIREVDLHKASLPKSLILTKEMNLLRSNFVSGTPTTTIDLNVLELLTATHHFALKVLLRQVQEHKLEWTRPYNSLLFEGTNIVRSYFIPRNHRTIFSGSVHDHWAEVCVGVVQFSLIGSLRSAHKINRCRTIFGSLIDIEEIPIGFRGFFQRGLNTNSFATFLDVFVDQPEGQVLPEDESSYSDVSIVYRSPSIDAEPRVQISLVVDIISVPTDSVHLTPRNSDISLSSPHQSSSSASSMHFSDDILQDDDNAIKQILESPSAAPVDQIPLPTASITVISESLAELRASISRISVNHMKDSRRLGDSQSEFLSKINHLEKALLDALYQQDQAFQGLIKSVRKEAQNQADVFSIKVVEAILSRLRTIRTEVEEEMTGADQRDIPAVEVVDLTKEMLNIGFLGKISFKAFQFVVQIFCT</sequence>
<accession>A0A2Z7BQH0</accession>
<protein>
    <recommendedName>
        <fullName evidence="4">Dystroglycan-like</fullName>
    </recommendedName>
</protein>
<evidence type="ECO:0000313" key="2">
    <source>
        <dbReference type="EMBL" id="KZV36699.1"/>
    </source>
</evidence>
<keyword evidence="3" id="KW-1185">Reference proteome</keyword>
<feature type="region of interest" description="Disordered" evidence="1">
    <location>
        <begin position="647"/>
        <end position="669"/>
    </location>
</feature>
<evidence type="ECO:0000256" key="1">
    <source>
        <dbReference type="SAM" id="MobiDB-lite"/>
    </source>
</evidence>
<name>A0A2Z7BQH0_9LAMI</name>
<dbReference type="AlphaFoldDB" id="A0A2Z7BQH0"/>
<evidence type="ECO:0000313" key="3">
    <source>
        <dbReference type="Proteomes" id="UP000250235"/>
    </source>
</evidence>
<proteinExistence type="predicted"/>
<dbReference type="Proteomes" id="UP000250235">
    <property type="component" value="Unassembled WGS sequence"/>
</dbReference>
<organism evidence="2 3">
    <name type="scientific">Dorcoceras hygrometricum</name>
    <dbReference type="NCBI Taxonomy" id="472368"/>
    <lineage>
        <taxon>Eukaryota</taxon>
        <taxon>Viridiplantae</taxon>
        <taxon>Streptophyta</taxon>
        <taxon>Embryophyta</taxon>
        <taxon>Tracheophyta</taxon>
        <taxon>Spermatophyta</taxon>
        <taxon>Magnoliopsida</taxon>
        <taxon>eudicotyledons</taxon>
        <taxon>Gunneridae</taxon>
        <taxon>Pentapetalae</taxon>
        <taxon>asterids</taxon>
        <taxon>lamiids</taxon>
        <taxon>Lamiales</taxon>
        <taxon>Gesneriaceae</taxon>
        <taxon>Didymocarpoideae</taxon>
        <taxon>Trichosporeae</taxon>
        <taxon>Loxocarpinae</taxon>
        <taxon>Dorcoceras</taxon>
    </lineage>
</organism>
<reference evidence="2 3" key="1">
    <citation type="journal article" date="2015" name="Proc. Natl. Acad. Sci. U.S.A.">
        <title>The resurrection genome of Boea hygrometrica: A blueprint for survival of dehydration.</title>
        <authorList>
            <person name="Xiao L."/>
            <person name="Yang G."/>
            <person name="Zhang L."/>
            <person name="Yang X."/>
            <person name="Zhao S."/>
            <person name="Ji Z."/>
            <person name="Zhou Q."/>
            <person name="Hu M."/>
            <person name="Wang Y."/>
            <person name="Chen M."/>
            <person name="Xu Y."/>
            <person name="Jin H."/>
            <person name="Xiao X."/>
            <person name="Hu G."/>
            <person name="Bao F."/>
            <person name="Hu Y."/>
            <person name="Wan P."/>
            <person name="Li L."/>
            <person name="Deng X."/>
            <person name="Kuang T."/>
            <person name="Xiang C."/>
            <person name="Zhu J.K."/>
            <person name="Oliver M.J."/>
            <person name="He Y."/>
        </authorList>
    </citation>
    <scope>NUCLEOTIDE SEQUENCE [LARGE SCALE GENOMIC DNA]</scope>
    <source>
        <strain evidence="3">cv. XS01</strain>
    </source>
</reference>
<evidence type="ECO:0008006" key="4">
    <source>
        <dbReference type="Google" id="ProtNLM"/>
    </source>
</evidence>